<gene>
    <name evidence="7" type="primary">xerC_3</name>
    <name evidence="8" type="ORF">comes_29150</name>
    <name evidence="7" type="ORF">ERS852574_03174</name>
</gene>
<dbReference type="RefSeq" id="WP_055158599.1">
    <property type="nucleotide sequence ID" value="NZ_BSCI01000024.1"/>
</dbReference>
<dbReference type="Gene3D" id="1.10.150.130">
    <property type="match status" value="1"/>
</dbReference>
<dbReference type="InterPro" id="IPR013762">
    <property type="entry name" value="Integrase-like_cat_sf"/>
</dbReference>
<dbReference type="PANTHER" id="PTHR30349:SF41">
    <property type="entry name" value="INTEGRASE_RECOMBINASE PROTEIN MJ0367-RELATED"/>
    <property type="match status" value="1"/>
</dbReference>
<evidence type="ECO:0000256" key="3">
    <source>
        <dbReference type="ARBA" id="ARBA00023172"/>
    </source>
</evidence>
<dbReference type="InterPro" id="IPR050090">
    <property type="entry name" value="Tyrosine_recombinase_XerCD"/>
</dbReference>
<dbReference type="GO" id="GO:0003677">
    <property type="term" value="F:DNA binding"/>
    <property type="evidence" value="ECO:0007669"/>
    <property type="project" value="UniProtKB-UniRule"/>
</dbReference>
<reference evidence="7 9" key="1">
    <citation type="submission" date="2015-09" db="EMBL/GenBank/DDBJ databases">
        <authorList>
            <consortium name="Pathogen Informatics"/>
        </authorList>
    </citation>
    <scope>NUCLEOTIDE SEQUENCE [LARGE SCALE GENOMIC DNA]</scope>
    <source>
        <strain evidence="7 9">2789STDY5834962</strain>
    </source>
</reference>
<reference evidence="8" key="2">
    <citation type="submission" date="2022-09" db="EMBL/GenBank/DDBJ databases">
        <title>Draft genome sequence of Coprococcus comes strain 31264.</title>
        <authorList>
            <person name="Atsushi H."/>
            <person name="Moriya O."/>
            <person name="Mitsuo S."/>
        </authorList>
    </citation>
    <scope>NUCLEOTIDE SEQUENCE</scope>
    <source>
        <strain evidence="8">JCM 31264</strain>
    </source>
</reference>
<dbReference type="GO" id="GO:0006310">
    <property type="term" value="P:DNA recombination"/>
    <property type="evidence" value="ECO:0007669"/>
    <property type="project" value="UniProtKB-KW"/>
</dbReference>
<evidence type="ECO:0000313" key="7">
    <source>
        <dbReference type="EMBL" id="CUN17507.1"/>
    </source>
</evidence>
<name>A0A173UTQ2_9FIRM</name>
<feature type="domain" description="Tyr recombinase" evidence="5">
    <location>
        <begin position="190"/>
        <end position="422"/>
    </location>
</feature>
<dbReference type="GeneID" id="79856446"/>
<dbReference type="SUPFAM" id="SSF56349">
    <property type="entry name" value="DNA breaking-rejoining enzymes"/>
    <property type="match status" value="1"/>
</dbReference>
<feature type="domain" description="Core-binding (CB)" evidence="6">
    <location>
        <begin position="67"/>
        <end position="157"/>
    </location>
</feature>
<dbReference type="GO" id="GO:0015074">
    <property type="term" value="P:DNA integration"/>
    <property type="evidence" value="ECO:0007669"/>
    <property type="project" value="InterPro"/>
</dbReference>
<evidence type="ECO:0000259" key="5">
    <source>
        <dbReference type="PROSITE" id="PS51898"/>
    </source>
</evidence>
<sequence>MAKGSVRKKGKKWYYRFYVEDASGNLVQKECVGTESKSETEKLLRQAMDDYEKKKFVAKAENLTVGQLLDVWAEEELKTGTLSNGTVENYLGTIRNIKKHPLAERKLKNVTSEHLQSFFDLLSFGGVHPDGKEKKGYSKDYIHSFSAVMQQSFRFAVFPKQYITFNPMQYIKLRYQTDEVDLFSDEDMDGNIQPISRKDYERLLAYLQKKNPAAILPIQIAYYAGLRIGEACGLAWQDVNLEEQCLTIRRSIRYDGSKRKYIIGPTKRKKVRIVDFGDTLVEIFRNARKEQLKNRMQYGELYHTNYYKEVKEKNRVYYEYYCLDRTEEVPADYKEISFVCLRPDGCLELPTTLGTVCRKVAKTLEGFEGFHFHQLRHTYTSNLLANGAAPKDVQELLGHSDVSTTMNVYAHSTRDAKRKSVRLLDKVVGND</sequence>
<dbReference type="Gene3D" id="1.10.443.10">
    <property type="entry name" value="Intergrase catalytic core"/>
    <property type="match status" value="1"/>
</dbReference>
<evidence type="ECO:0000256" key="2">
    <source>
        <dbReference type="ARBA" id="ARBA00023125"/>
    </source>
</evidence>
<dbReference type="Proteomes" id="UP000095727">
    <property type="component" value="Unassembled WGS sequence"/>
</dbReference>
<dbReference type="EMBL" id="BSCI01000024">
    <property type="protein sequence ID" value="GLG88368.1"/>
    <property type="molecule type" value="Genomic_DNA"/>
</dbReference>
<evidence type="ECO:0000313" key="9">
    <source>
        <dbReference type="Proteomes" id="UP000095727"/>
    </source>
</evidence>
<accession>A0A173UTQ2</accession>
<proteinExistence type="inferred from homology"/>
<organism evidence="7 9">
    <name type="scientific">Coprococcus comes</name>
    <dbReference type="NCBI Taxonomy" id="410072"/>
    <lineage>
        <taxon>Bacteria</taxon>
        <taxon>Bacillati</taxon>
        <taxon>Bacillota</taxon>
        <taxon>Clostridia</taxon>
        <taxon>Lachnospirales</taxon>
        <taxon>Lachnospiraceae</taxon>
        <taxon>Coprococcus</taxon>
    </lineage>
</organism>
<evidence type="ECO:0000256" key="1">
    <source>
        <dbReference type="ARBA" id="ARBA00008857"/>
    </source>
</evidence>
<comment type="similarity">
    <text evidence="1">Belongs to the 'phage' integrase family.</text>
</comment>
<dbReference type="InterPro" id="IPR044068">
    <property type="entry name" value="CB"/>
</dbReference>
<dbReference type="Pfam" id="PF00589">
    <property type="entry name" value="Phage_integrase"/>
    <property type="match status" value="1"/>
</dbReference>
<reference evidence="8" key="3">
    <citation type="submission" date="2022-11" db="EMBL/GenBank/DDBJ databases">
        <title>Draft genome sequence of Coprococcus comes strain 31264.</title>
        <authorList>
            <person name="Hisatomi A."/>
            <person name="Ohkuma M."/>
            <person name="Sakamoto M."/>
        </authorList>
    </citation>
    <scope>NUCLEOTIDE SEQUENCE</scope>
    <source>
        <strain evidence="8">JCM 31264</strain>
    </source>
</reference>
<evidence type="ECO:0000259" key="6">
    <source>
        <dbReference type="PROSITE" id="PS51900"/>
    </source>
</evidence>
<dbReference type="PROSITE" id="PS51898">
    <property type="entry name" value="TYR_RECOMBINASE"/>
    <property type="match status" value="1"/>
</dbReference>
<dbReference type="PANTHER" id="PTHR30349">
    <property type="entry name" value="PHAGE INTEGRASE-RELATED"/>
    <property type="match status" value="1"/>
</dbReference>
<protein>
    <submittedName>
        <fullName evidence="8">Site-specific integrase</fullName>
    </submittedName>
    <submittedName>
        <fullName evidence="7">Tyrosine recombinase XerC</fullName>
    </submittedName>
</protein>
<dbReference type="AlphaFoldDB" id="A0A173UTQ2"/>
<dbReference type="PROSITE" id="PS51900">
    <property type="entry name" value="CB"/>
    <property type="match status" value="1"/>
</dbReference>
<dbReference type="CDD" id="cd01189">
    <property type="entry name" value="INT_ICEBs1_C_like"/>
    <property type="match status" value="1"/>
</dbReference>
<dbReference type="InterPro" id="IPR011010">
    <property type="entry name" value="DNA_brk_join_enz"/>
</dbReference>
<keyword evidence="2 4" id="KW-0238">DNA-binding</keyword>
<dbReference type="Proteomes" id="UP001145109">
    <property type="component" value="Unassembled WGS sequence"/>
</dbReference>
<dbReference type="EMBL" id="CYXR01000039">
    <property type="protein sequence ID" value="CUN17507.1"/>
    <property type="molecule type" value="Genomic_DNA"/>
</dbReference>
<dbReference type="InterPro" id="IPR010998">
    <property type="entry name" value="Integrase_recombinase_N"/>
</dbReference>
<dbReference type="InterPro" id="IPR002104">
    <property type="entry name" value="Integrase_catalytic"/>
</dbReference>
<evidence type="ECO:0000256" key="4">
    <source>
        <dbReference type="PROSITE-ProRule" id="PRU01248"/>
    </source>
</evidence>
<evidence type="ECO:0000313" key="8">
    <source>
        <dbReference type="EMBL" id="GLG88368.1"/>
    </source>
</evidence>
<keyword evidence="3" id="KW-0233">DNA recombination</keyword>